<accession>A0A0N0VLD5</accession>
<organism evidence="1 2">
    <name type="scientific">Ahrensia marina</name>
    <dbReference type="NCBI Taxonomy" id="1514904"/>
    <lineage>
        <taxon>Bacteria</taxon>
        <taxon>Pseudomonadati</taxon>
        <taxon>Pseudomonadota</taxon>
        <taxon>Alphaproteobacteria</taxon>
        <taxon>Hyphomicrobiales</taxon>
        <taxon>Ahrensiaceae</taxon>
        <taxon>Ahrensia</taxon>
    </lineage>
</organism>
<dbReference type="OrthoDB" id="2871523at2"/>
<dbReference type="PATRIC" id="fig|1514904.3.peg.1961"/>
<gene>
    <name evidence="1" type="ORF">SU32_14120</name>
</gene>
<proteinExistence type="predicted"/>
<dbReference type="RefSeq" id="WP_054000021.1">
    <property type="nucleotide sequence ID" value="NZ_JXMU01000023.1"/>
</dbReference>
<dbReference type="EMBL" id="JXMU01000023">
    <property type="protein sequence ID" value="KPB00384.1"/>
    <property type="molecule type" value="Genomic_DNA"/>
</dbReference>
<dbReference type="Proteomes" id="UP000038011">
    <property type="component" value="Unassembled WGS sequence"/>
</dbReference>
<dbReference type="SUPFAM" id="SSF54593">
    <property type="entry name" value="Glyoxalase/Bleomycin resistance protein/Dihydroxybiphenyl dioxygenase"/>
    <property type="match status" value="1"/>
</dbReference>
<dbReference type="AlphaFoldDB" id="A0A0N0VLD5"/>
<name>A0A0N0VLD5_9HYPH</name>
<dbReference type="InterPro" id="IPR029068">
    <property type="entry name" value="Glyas_Bleomycin-R_OHBP_Dase"/>
</dbReference>
<comment type="caution">
    <text evidence="1">The sequence shown here is derived from an EMBL/GenBank/DDBJ whole genome shotgun (WGS) entry which is preliminary data.</text>
</comment>
<keyword evidence="2" id="KW-1185">Reference proteome</keyword>
<dbReference type="STRING" id="1514904.SU32_14120"/>
<evidence type="ECO:0000313" key="2">
    <source>
        <dbReference type="Proteomes" id="UP000038011"/>
    </source>
</evidence>
<reference evidence="1 2" key="1">
    <citation type="submission" date="2015-01" db="EMBL/GenBank/DDBJ databases">
        <title>Ahrensia donghaiensis sp. nov., a novel dimethylsulphoniopropionate-cleavage bacterium isolated from seawater and emended descriptions of the genus Ahrensia and Ahrensia kielensis.</title>
        <authorList>
            <person name="Liu J."/>
        </authorList>
    </citation>
    <scope>NUCLEOTIDE SEQUENCE [LARGE SCALE GENOMIC DNA]</scope>
    <source>
        <strain evidence="1 2">LZD062</strain>
    </source>
</reference>
<evidence type="ECO:0000313" key="1">
    <source>
        <dbReference type="EMBL" id="KPB00384.1"/>
    </source>
</evidence>
<evidence type="ECO:0008006" key="3">
    <source>
        <dbReference type="Google" id="ProtNLM"/>
    </source>
</evidence>
<protein>
    <recommendedName>
        <fullName evidence="3">VOC domain-containing protein</fullName>
    </recommendedName>
</protein>
<sequence>MEPGKNIAIKVPLHQWEDTVSFYRDKVGLSVARELDNSTGFNFGSITLWIDRVPQQSQTDVWIELFDENPDAALASLGSPKRDELEPLTNVTGHWTSDPAGTVILLRQEQMG</sequence>